<dbReference type="AlphaFoldDB" id="X0B1K5"/>
<organism evidence="2 3">
    <name type="scientific">Fusarium oxysporum f. sp. raphani 54005</name>
    <dbReference type="NCBI Taxonomy" id="1089458"/>
    <lineage>
        <taxon>Eukaryota</taxon>
        <taxon>Fungi</taxon>
        <taxon>Dikarya</taxon>
        <taxon>Ascomycota</taxon>
        <taxon>Pezizomycotina</taxon>
        <taxon>Sordariomycetes</taxon>
        <taxon>Hypocreomycetidae</taxon>
        <taxon>Hypocreales</taxon>
        <taxon>Nectriaceae</taxon>
        <taxon>Fusarium</taxon>
        <taxon>Fusarium oxysporum species complex</taxon>
    </lineage>
</organism>
<protein>
    <submittedName>
        <fullName evidence="2">Uncharacterized protein</fullName>
    </submittedName>
</protein>
<evidence type="ECO:0000256" key="1">
    <source>
        <dbReference type="SAM" id="MobiDB-lite"/>
    </source>
</evidence>
<name>X0B1K5_FUSOX</name>
<dbReference type="HOGENOM" id="CLU_2573999_0_0_1"/>
<evidence type="ECO:0000313" key="2">
    <source>
        <dbReference type="EMBL" id="EXK76000.1"/>
    </source>
</evidence>
<proteinExistence type="predicted"/>
<dbReference type="Proteomes" id="UP000030663">
    <property type="component" value="Unassembled WGS sequence"/>
</dbReference>
<sequence>MRRNASPSSFTTRAATITAKLRLWRSIMKSPSTTRTMGPCTAAPATELTFGHRCMRRHSPNGSLVAHQSSPTSLRHIAATL</sequence>
<feature type="compositionally biased region" description="Polar residues" evidence="1">
    <location>
        <begin position="61"/>
        <end position="73"/>
    </location>
</feature>
<accession>X0B1K5</accession>
<evidence type="ECO:0000313" key="3">
    <source>
        <dbReference type="Proteomes" id="UP000030663"/>
    </source>
</evidence>
<reference evidence="2 3" key="1">
    <citation type="submission" date="2011-11" db="EMBL/GenBank/DDBJ databases">
        <title>The Genome Sequence of Fusarium oxysporum PHW815.</title>
        <authorList>
            <consortium name="The Broad Institute Genome Sequencing Platform"/>
            <person name="Ma L.-J."/>
            <person name="Gale L.R."/>
            <person name="Schwartz D.C."/>
            <person name="Zhou S."/>
            <person name="Corby-Kistler H."/>
            <person name="Young S.K."/>
            <person name="Zeng Q."/>
            <person name="Gargeya S."/>
            <person name="Fitzgerald M."/>
            <person name="Haas B."/>
            <person name="Abouelleil A."/>
            <person name="Alvarado L."/>
            <person name="Arachchi H.M."/>
            <person name="Berlin A."/>
            <person name="Brown A."/>
            <person name="Chapman S.B."/>
            <person name="Chen Z."/>
            <person name="Dunbar C."/>
            <person name="Freedman E."/>
            <person name="Gearin G."/>
            <person name="Goldberg J."/>
            <person name="Griggs A."/>
            <person name="Gujja S."/>
            <person name="Heiman D."/>
            <person name="Howarth C."/>
            <person name="Larson L."/>
            <person name="Lui A."/>
            <person name="MacDonald P.J.P."/>
            <person name="Montmayeur A."/>
            <person name="Murphy C."/>
            <person name="Neiman D."/>
            <person name="Pearson M."/>
            <person name="Priest M."/>
            <person name="Roberts A."/>
            <person name="Saif S."/>
            <person name="Shea T."/>
            <person name="Shenoy N."/>
            <person name="Sisk P."/>
            <person name="Stolte C."/>
            <person name="Sykes S."/>
            <person name="Wortman J."/>
            <person name="Nusbaum C."/>
            <person name="Birren B."/>
        </authorList>
    </citation>
    <scope>NUCLEOTIDE SEQUENCE [LARGE SCALE GENOMIC DNA]</scope>
    <source>
        <strain evidence="2 3">54005</strain>
    </source>
</reference>
<feature type="region of interest" description="Disordered" evidence="1">
    <location>
        <begin position="61"/>
        <end position="81"/>
    </location>
</feature>
<gene>
    <name evidence="2" type="ORF">FOQG_19238</name>
</gene>
<dbReference type="EMBL" id="KI979655">
    <property type="protein sequence ID" value="EXK76000.1"/>
    <property type="molecule type" value="Genomic_DNA"/>
</dbReference>
<keyword evidence="3" id="KW-1185">Reference proteome</keyword>